<organism evidence="12 13">
    <name type="scientific">Amphimedon queenslandica</name>
    <name type="common">Sponge</name>
    <dbReference type="NCBI Taxonomy" id="400682"/>
    <lineage>
        <taxon>Eukaryota</taxon>
        <taxon>Metazoa</taxon>
        <taxon>Porifera</taxon>
        <taxon>Demospongiae</taxon>
        <taxon>Heteroscleromorpha</taxon>
        <taxon>Haplosclerida</taxon>
        <taxon>Niphatidae</taxon>
        <taxon>Amphimedon</taxon>
    </lineage>
</organism>
<evidence type="ECO:0000313" key="13">
    <source>
        <dbReference type="Proteomes" id="UP000007879"/>
    </source>
</evidence>
<dbReference type="AlphaFoldDB" id="A0AAN0ILN0"/>
<dbReference type="InterPro" id="IPR008974">
    <property type="entry name" value="TRAF-like"/>
</dbReference>
<feature type="zinc finger region" description="TRAF-type" evidence="7">
    <location>
        <begin position="86"/>
        <end position="143"/>
    </location>
</feature>
<evidence type="ECO:0000256" key="6">
    <source>
        <dbReference type="ARBA" id="ARBA00022833"/>
    </source>
</evidence>
<keyword evidence="8" id="KW-0175">Coiled coil</keyword>
<dbReference type="InterPro" id="IPR001293">
    <property type="entry name" value="Znf_TRAF"/>
</dbReference>
<feature type="zinc finger region" description="TRAF-type" evidence="7">
    <location>
        <begin position="145"/>
        <end position="191"/>
    </location>
</feature>
<dbReference type="InterPro" id="IPR002083">
    <property type="entry name" value="MATH/TRAF_dom"/>
</dbReference>
<dbReference type="SUPFAM" id="SSF49599">
    <property type="entry name" value="TRAF domain-like"/>
    <property type="match status" value="3"/>
</dbReference>
<dbReference type="PANTHER" id="PTHR10131:SF94">
    <property type="entry name" value="TNF RECEPTOR-ASSOCIATED FACTOR 4"/>
    <property type="match status" value="1"/>
</dbReference>
<feature type="domain" description="TRAF-type" evidence="11">
    <location>
        <begin position="145"/>
        <end position="191"/>
    </location>
</feature>
<dbReference type="GO" id="GO:0005737">
    <property type="term" value="C:cytoplasm"/>
    <property type="evidence" value="ECO:0007669"/>
    <property type="project" value="UniProtKB-SubCell"/>
</dbReference>
<evidence type="ECO:0000259" key="9">
    <source>
        <dbReference type="PROSITE" id="PS50089"/>
    </source>
</evidence>
<evidence type="ECO:0000313" key="12">
    <source>
        <dbReference type="EnsemblMetazoa" id="XP_011403175.1"/>
    </source>
</evidence>
<dbReference type="Pfam" id="PF22486">
    <property type="entry name" value="MATH_2"/>
    <property type="match status" value="1"/>
</dbReference>
<feature type="coiled-coil region" evidence="8">
    <location>
        <begin position="217"/>
        <end position="265"/>
    </location>
</feature>
<dbReference type="PROSITE" id="PS50144">
    <property type="entry name" value="MATH"/>
    <property type="match status" value="1"/>
</dbReference>
<dbReference type="KEGG" id="aqu:105312322"/>
<dbReference type="GO" id="GO:0008270">
    <property type="term" value="F:zinc ion binding"/>
    <property type="evidence" value="ECO:0007669"/>
    <property type="project" value="UniProtKB-KW"/>
</dbReference>
<keyword evidence="2" id="KW-0963">Cytoplasm</keyword>
<protein>
    <recommendedName>
        <fullName evidence="14">TRAF-type domain-containing protein</fullName>
    </recommendedName>
</protein>
<evidence type="ECO:0000256" key="5">
    <source>
        <dbReference type="ARBA" id="ARBA00022771"/>
    </source>
</evidence>
<feature type="domain" description="RING-type" evidence="9">
    <location>
        <begin position="6"/>
        <end position="44"/>
    </location>
</feature>
<dbReference type="InterPro" id="IPR001841">
    <property type="entry name" value="Znf_RING"/>
</dbReference>
<keyword evidence="6 7" id="KW-0862">Zinc</keyword>
<dbReference type="PROSITE" id="PS50089">
    <property type="entry name" value="ZF_RING_2"/>
    <property type="match status" value="1"/>
</dbReference>
<sequence length="485" mass="54454">MDDFVCGLCEELLSNPVYTGCCGANFCKKCIESPINDRSCPECEATNVSYVQDRRLQKRMRETMVACKNRAKGCIWSGSILQHADHLDEDGEDGCPFVLVSCPKNCGAVIERGDLRDHLKAKCNVTWVECEYCNVLVPSTGIENHLSRACPEYSYPCPNGCSEVVKRVDMVQHRSSCPLELVRCPFEEVGCDVKSLKRSQLQEHLESRQVMHSVSAVTSVRRDIKALQDQLRIANEERERQSKEIDGLQKVYTAAKTELEVVKEKNMVLSSSIAQELVYVSEQPHNSKVKTLSLSCLKDQLNYLTNPMLHKLVPNGPPITFRMPNFSHLKRAETTFQSMPFVVHNGYQMAVVIHPNGHGDGQSTHLSICLHLVSGHYDDELQWPLHFEDEVYATLMKQDTGEPVKGRGRKGSDLNPGPFIVQERIRVLVHLLHKINKPIGEHGLAFGYIDLFCAQSTIETGPAICNDSLVFQLNIKPSRTGATRM</sequence>
<feature type="domain" description="TRAF-type" evidence="11">
    <location>
        <begin position="86"/>
        <end position="143"/>
    </location>
</feature>
<proteinExistence type="predicted"/>
<reference evidence="13" key="1">
    <citation type="journal article" date="2010" name="Nature">
        <title>The Amphimedon queenslandica genome and the evolution of animal complexity.</title>
        <authorList>
            <person name="Srivastava M."/>
            <person name="Simakov O."/>
            <person name="Chapman J."/>
            <person name="Fahey B."/>
            <person name="Gauthier M.E."/>
            <person name="Mitros T."/>
            <person name="Richards G.S."/>
            <person name="Conaco C."/>
            <person name="Dacre M."/>
            <person name="Hellsten U."/>
            <person name="Larroux C."/>
            <person name="Putnam N.H."/>
            <person name="Stanke M."/>
            <person name="Adamska M."/>
            <person name="Darling A."/>
            <person name="Degnan S.M."/>
            <person name="Oakley T.H."/>
            <person name="Plachetzki D.C."/>
            <person name="Zhai Y."/>
            <person name="Adamski M."/>
            <person name="Calcino A."/>
            <person name="Cummins S.F."/>
            <person name="Goodstein D.M."/>
            <person name="Harris C."/>
            <person name="Jackson D.J."/>
            <person name="Leys S.P."/>
            <person name="Shu S."/>
            <person name="Woodcroft B.J."/>
            <person name="Vervoort M."/>
            <person name="Kosik K.S."/>
            <person name="Manning G."/>
            <person name="Degnan B.M."/>
            <person name="Rokhsar D.S."/>
        </authorList>
    </citation>
    <scope>NUCLEOTIDE SEQUENCE [LARGE SCALE GENOMIC DNA]</scope>
</reference>
<dbReference type="RefSeq" id="XP_011403175.1">
    <property type="nucleotide sequence ID" value="XM_011404873.1"/>
</dbReference>
<dbReference type="GeneID" id="105312322"/>
<evidence type="ECO:0000259" key="11">
    <source>
        <dbReference type="PROSITE" id="PS50145"/>
    </source>
</evidence>
<evidence type="ECO:0000256" key="7">
    <source>
        <dbReference type="PROSITE-ProRule" id="PRU00207"/>
    </source>
</evidence>
<dbReference type="Gene3D" id="2.60.210.10">
    <property type="entry name" value="Apoptosis, Tumor Necrosis Factor Receptor Associated Protein 2, Chain A"/>
    <property type="match status" value="1"/>
</dbReference>
<feature type="domain" description="MATH" evidence="10">
    <location>
        <begin position="316"/>
        <end position="475"/>
    </location>
</feature>
<dbReference type="Pfam" id="PF02176">
    <property type="entry name" value="zf-TRAF"/>
    <property type="match status" value="1"/>
</dbReference>
<evidence type="ECO:0000256" key="2">
    <source>
        <dbReference type="ARBA" id="ARBA00022490"/>
    </source>
</evidence>
<keyword evidence="4" id="KW-0677">Repeat</keyword>
<keyword evidence="3 7" id="KW-0479">Metal-binding</keyword>
<accession>A0AAN0ILN0</accession>
<keyword evidence="5 7" id="KW-0863">Zinc-finger</keyword>
<dbReference type="InterPro" id="IPR013083">
    <property type="entry name" value="Znf_RING/FYVE/PHD"/>
</dbReference>
<dbReference type="PANTHER" id="PTHR10131">
    <property type="entry name" value="TNF RECEPTOR ASSOCIATED FACTOR"/>
    <property type="match status" value="1"/>
</dbReference>
<reference evidence="12" key="2">
    <citation type="submission" date="2024-06" db="UniProtKB">
        <authorList>
            <consortium name="EnsemblMetazoa"/>
        </authorList>
    </citation>
    <scope>IDENTIFICATION</scope>
</reference>
<dbReference type="EnsemblMetazoa" id="XM_011404873.1">
    <property type="protein sequence ID" value="XP_011403175.1"/>
    <property type="gene ID" value="LOC105312322"/>
</dbReference>
<dbReference type="PROSITE" id="PS50145">
    <property type="entry name" value="ZF_TRAF"/>
    <property type="match status" value="2"/>
</dbReference>
<dbReference type="SUPFAM" id="SSF57850">
    <property type="entry name" value="RING/U-box"/>
    <property type="match status" value="1"/>
</dbReference>
<dbReference type="Gene3D" id="3.30.40.10">
    <property type="entry name" value="Zinc/RING finger domain, C3HC4 (zinc finger)"/>
    <property type="match status" value="3"/>
</dbReference>
<evidence type="ECO:0000256" key="4">
    <source>
        <dbReference type="ARBA" id="ARBA00022737"/>
    </source>
</evidence>
<evidence type="ECO:0000259" key="10">
    <source>
        <dbReference type="PROSITE" id="PS50144"/>
    </source>
</evidence>
<name>A0AAN0ILN0_AMPQE</name>
<comment type="subcellular location">
    <subcellularLocation>
        <location evidence="1">Cytoplasm</location>
    </subcellularLocation>
</comment>
<evidence type="ECO:0000256" key="8">
    <source>
        <dbReference type="SAM" id="Coils"/>
    </source>
</evidence>
<dbReference type="Proteomes" id="UP000007879">
    <property type="component" value="Unassembled WGS sequence"/>
</dbReference>
<evidence type="ECO:0000256" key="3">
    <source>
        <dbReference type="ARBA" id="ARBA00022723"/>
    </source>
</evidence>
<evidence type="ECO:0008006" key="14">
    <source>
        <dbReference type="Google" id="ProtNLM"/>
    </source>
</evidence>
<evidence type="ECO:0000256" key="1">
    <source>
        <dbReference type="ARBA" id="ARBA00004496"/>
    </source>
</evidence>
<keyword evidence="13" id="KW-1185">Reference proteome</keyword>